<evidence type="ECO:0000259" key="5">
    <source>
        <dbReference type="PROSITE" id="PS50042"/>
    </source>
</evidence>
<organism evidence="7 8">
    <name type="scientific">Nitratireductor aestuarii</name>
    <dbReference type="NCBI Taxonomy" id="1735103"/>
    <lineage>
        <taxon>Bacteria</taxon>
        <taxon>Pseudomonadati</taxon>
        <taxon>Pseudomonadota</taxon>
        <taxon>Alphaproteobacteria</taxon>
        <taxon>Hyphomicrobiales</taxon>
        <taxon>Phyllobacteriaceae</taxon>
        <taxon>Nitratireductor</taxon>
    </lineage>
</organism>
<dbReference type="SUPFAM" id="SSF51206">
    <property type="entry name" value="cAMP-binding domain-like"/>
    <property type="match status" value="1"/>
</dbReference>
<keyword evidence="4" id="KW-0535">Nitrogen fixation</keyword>
<comment type="caution">
    <text evidence="7">The sequence shown here is derived from an EMBL/GenBank/DDBJ whole genome shotgun (WGS) entry which is preliminary data.</text>
</comment>
<evidence type="ECO:0000256" key="3">
    <source>
        <dbReference type="ARBA" id="ARBA00023163"/>
    </source>
</evidence>
<evidence type="ECO:0000259" key="6">
    <source>
        <dbReference type="PROSITE" id="PS51063"/>
    </source>
</evidence>
<sequence>MLAYRAQPNPDAMLDRALAGVIASGGSLGDSQPRQVEFFSPNAQIYAQGDRATALYQVEYGVVRLFRLLSDGRRQICAFHVAGEVFGFADGQHHLFAEAVCDAAVRVFRGPIREDKSLLTLAMRELVRAQDHLLVIGRQTACERIAAFMVDLYDRLGHEQHFELAMSRTDIADYLGLTIETVSRVFSKFRSKGYIKLHGTRGVDILQIEALRGICA</sequence>
<dbReference type="InterPro" id="IPR018335">
    <property type="entry name" value="Tscrpt_reg_HTH_Crp-type_CS"/>
</dbReference>
<dbReference type="Pfam" id="PF00027">
    <property type="entry name" value="cNMP_binding"/>
    <property type="match status" value="1"/>
</dbReference>
<accession>A0A916W883</accession>
<reference evidence="7" key="1">
    <citation type="journal article" date="2014" name="Int. J. Syst. Evol. Microbiol.">
        <title>Complete genome sequence of Corynebacterium casei LMG S-19264T (=DSM 44701T), isolated from a smear-ripened cheese.</title>
        <authorList>
            <consortium name="US DOE Joint Genome Institute (JGI-PGF)"/>
            <person name="Walter F."/>
            <person name="Albersmeier A."/>
            <person name="Kalinowski J."/>
            <person name="Ruckert C."/>
        </authorList>
    </citation>
    <scope>NUCLEOTIDE SEQUENCE</scope>
    <source>
        <strain evidence="7">CGMCC 1.15320</strain>
    </source>
</reference>
<keyword evidence="3" id="KW-0804">Transcription</keyword>
<dbReference type="PRINTS" id="PR00034">
    <property type="entry name" value="HTHCRP"/>
</dbReference>
<dbReference type="FunFam" id="1.10.10.10:FF:000028">
    <property type="entry name" value="Fumarate/nitrate reduction transcriptional regulator Fnr"/>
    <property type="match status" value="1"/>
</dbReference>
<keyword evidence="2" id="KW-0238">DNA-binding</keyword>
<evidence type="ECO:0000256" key="1">
    <source>
        <dbReference type="ARBA" id="ARBA00023015"/>
    </source>
</evidence>
<keyword evidence="1" id="KW-0805">Transcription regulation</keyword>
<dbReference type="InterPro" id="IPR000595">
    <property type="entry name" value="cNMP-bd_dom"/>
</dbReference>
<evidence type="ECO:0000313" key="7">
    <source>
        <dbReference type="EMBL" id="GGA76313.1"/>
    </source>
</evidence>
<dbReference type="Proteomes" id="UP000636264">
    <property type="component" value="Unassembled WGS sequence"/>
</dbReference>
<evidence type="ECO:0000256" key="2">
    <source>
        <dbReference type="ARBA" id="ARBA00023125"/>
    </source>
</evidence>
<keyword evidence="8" id="KW-1185">Reference proteome</keyword>
<dbReference type="InterPro" id="IPR036388">
    <property type="entry name" value="WH-like_DNA-bd_sf"/>
</dbReference>
<dbReference type="InterPro" id="IPR012318">
    <property type="entry name" value="HTH_CRP"/>
</dbReference>
<protein>
    <submittedName>
        <fullName evidence="7">Transcriptional regulator</fullName>
    </submittedName>
</protein>
<dbReference type="Gene3D" id="1.10.10.10">
    <property type="entry name" value="Winged helix-like DNA-binding domain superfamily/Winged helix DNA-binding domain"/>
    <property type="match status" value="1"/>
</dbReference>
<name>A0A916W883_9HYPH</name>
<dbReference type="GO" id="GO:0003700">
    <property type="term" value="F:DNA-binding transcription factor activity"/>
    <property type="evidence" value="ECO:0007669"/>
    <property type="project" value="InterPro"/>
</dbReference>
<dbReference type="Gene3D" id="2.60.120.10">
    <property type="entry name" value="Jelly Rolls"/>
    <property type="match status" value="1"/>
</dbReference>
<evidence type="ECO:0000313" key="8">
    <source>
        <dbReference type="Proteomes" id="UP000636264"/>
    </source>
</evidence>
<dbReference type="InterPro" id="IPR014710">
    <property type="entry name" value="RmlC-like_jellyroll"/>
</dbReference>
<dbReference type="CDD" id="cd00092">
    <property type="entry name" value="HTH_CRP"/>
    <property type="match status" value="1"/>
</dbReference>
<dbReference type="InterPro" id="IPR036390">
    <property type="entry name" value="WH_DNA-bd_sf"/>
</dbReference>
<dbReference type="GO" id="GO:0003677">
    <property type="term" value="F:DNA binding"/>
    <property type="evidence" value="ECO:0007669"/>
    <property type="project" value="UniProtKB-KW"/>
</dbReference>
<dbReference type="SMART" id="SM00100">
    <property type="entry name" value="cNMP"/>
    <property type="match status" value="1"/>
</dbReference>
<feature type="domain" description="Cyclic nucleotide-binding" evidence="5">
    <location>
        <begin position="39"/>
        <end position="87"/>
    </location>
</feature>
<dbReference type="SUPFAM" id="SSF46785">
    <property type="entry name" value="Winged helix' DNA-binding domain"/>
    <property type="match status" value="1"/>
</dbReference>
<dbReference type="EMBL" id="BMIF01000011">
    <property type="protein sequence ID" value="GGA76313.1"/>
    <property type="molecule type" value="Genomic_DNA"/>
</dbReference>
<dbReference type="Pfam" id="PF13545">
    <property type="entry name" value="HTH_Crp_2"/>
    <property type="match status" value="1"/>
</dbReference>
<gene>
    <name evidence="7" type="ORF">GCM10011385_32920</name>
</gene>
<dbReference type="InterPro" id="IPR018490">
    <property type="entry name" value="cNMP-bd_dom_sf"/>
</dbReference>
<proteinExistence type="predicted"/>
<dbReference type="PROSITE" id="PS51063">
    <property type="entry name" value="HTH_CRP_2"/>
    <property type="match status" value="1"/>
</dbReference>
<reference evidence="7" key="2">
    <citation type="submission" date="2020-09" db="EMBL/GenBank/DDBJ databases">
        <authorList>
            <person name="Sun Q."/>
            <person name="Zhou Y."/>
        </authorList>
    </citation>
    <scope>NUCLEOTIDE SEQUENCE</scope>
    <source>
        <strain evidence="7">CGMCC 1.15320</strain>
    </source>
</reference>
<dbReference type="CDD" id="cd00038">
    <property type="entry name" value="CAP_ED"/>
    <property type="match status" value="1"/>
</dbReference>
<dbReference type="RefSeq" id="WP_244630408.1">
    <property type="nucleotide sequence ID" value="NZ_BMIF01000011.1"/>
</dbReference>
<dbReference type="AlphaFoldDB" id="A0A916W883"/>
<evidence type="ECO:0000256" key="4">
    <source>
        <dbReference type="ARBA" id="ARBA00023231"/>
    </source>
</evidence>
<dbReference type="SMART" id="SM00419">
    <property type="entry name" value="HTH_CRP"/>
    <property type="match status" value="1"/>
</dbReference>
<dbReference type="PROSITE" id="PS00042">
    <property type="entry name" value="HTH_CRP_1"/>
    <property type="match status" value="1"/>
</dbReference>
<dbReference type="PROSITE" id="PS50042">
    <property type="entry name" value="CNMP_BINDING_3"/>
    <property type="match status" value="1"/>
</dbReference>
<feature type="domain" description="HTH crp-type" evidence="6">
    <location>
        <begin position="139"/>
        <end position="209"/>
    </location>
</feature>